<dbReference type="InterPro" id="IPR013658">
    <property type="entry name" value="SGL"/>
</dbReference>
<accession>A0A1H6C6V0</accession>
<evidence type="ECO:0000313" key="2">
    <source>
        <dbReference type="EMBL" id="SEG68699.1"/>
    </source>
</evidence>
<evidence type="ECO:0000313" key="3">
    <source>
        <dbReference type="Proteomes" id="UP000236743"/>
    </source>
</evidence>
<dbReference type="InterPro" id="IPR011042">
    <property type="entry name" value="6-blade_b-propeller_TolB-like"/>
</dbReference>
<reference evidence="2 3" key="1">
    <citation type="submission" date="2016-10" db="EMBL/GenBank/DDBJ databases">
        <authorList>
            <person name="de Groot N.N."/>
        </authorList>
    </citation>
    <scope>NUCLEOTIDE SEQUENCE [LARGE SCALE GENOMIC DNA]</scope>
    <source>
        <strain evidence="2 3">DSM 26656</strain>
    </source>
</reference>
<dbReference type="Proteomes" id="UP000236743">
    <property type="component" value="Unassembled WGS sequence"/>
</dbReference>
<dbReference type="SUPFAM" id="SSF63829">
    <property type="entry name" value="Calcium-dependent phosphotriesterase"/>
    <property type="match status" value="1"/>
</dbReference>
<dbReference type="AlphaFoldDB" id="A0A1H6C6V0"/>
<dbReference type="Gene3D" id="2.120.10.30">
    <property type="entry name" value="TolB, C-terminal domain"/>
    <property type="match status" value="1"/>
</dbReference>
<dbReference type="InterPro" id="IPR051262">
    <property type="entry name" value="SMP-30/CGR1_Lactonase"/>
</dbReference>
<protein>
    <submittedName>
        <fullName evidence="2">Gluconolactonase</fullName>
    </submittedName>
</protein>
<dbReference type="PANTHER" id="PTHR47572">
    <property type="entry name" value="LIPOPROTEIN-RELATED"/>
    <property type="match status" value="1"/>
</dbReference>
<feature type="domain" description="SMP-30/Gluconolactonase/LRE-like region" evidence="1">
    <location>
        <begin position="20"/>
        <end position="246"/>
    </location>
</feature>
<organism evidence="2 3">
    <name type="scientific">Bosea lathyri</name>
    <dbReference type="NCBI Taxonomy" id="1036778"/>
    <lineage>
        <taxon>Bacteria</taxon>
        <taxon>Pseudomonadati</taxon>
        <taxon>Pseudomonadota</taxon>
        <taxon>Alphaproteobacteria</taxon>
        <taxon>Hyphomicrobiales</taxon>
        <taxon>Boseaceae</taxon>
        <taxon>Bosea</taxon>
    </lineage>
</organism>
<proteinExistence type="predicted"/>
<dbReference type="EMBL" id="FNUY01000009">
    <property type="protein sequence ID" value="SEG68699.1"/>
    <property type="molecule type" value="Genomic_DNA"/>
</dbReference>
<keyword evidence="3" id="KW-1185">Reference proteome</keyword>
<sequence>MNQIPLSDVTLLGHGLVRPECVLATKAGDLYTADWRGGVAHLRPDGSQALYTGTTADLPEGLRPNGIALEPDGSFLIANLGSELGGVWRLTREGQISPVLTEIEGRPVPPSNYVVRDQAGRLWLTISTRLKPRSLDYRLDSATGYVAVLDERGARIVADGLGFTNECQISPDGRWLYVNETYGRRLSRFPINPGARLGPKQIVHEFGKGQFPDGLAFDVEGKVWIAGVIANQLLRIDPEGGSVEIVLSETDAAHVAWVEEAFIANELGRPHMDSNPAVKLRNLSSIAFGGPDLRTAYLGCLLGDRIAQVRLTASGTAPVHWLY</sequence>
<evidence type="ECO:0000259" key="1">
    <source>
        <dbReference type="Pfam" id="PF08450"/>
    </source>
</evidence>
<dbReference type="PANTHER" id="PTHR47572:SF5">
    <property type="entry name" value="BLR2277 PROTEIN"/>
    <property type="match status" value="1"/>
</dbReference>
<dbReference type="Pfam" id="PF08450">
    <property type="entry name" value="SGL"/>
    <property type="match status" value="1"/>
</dbReference>
<name>A0A1H6C6V0_9HYPH</name>
<dbReference type="OrthoDB" id="30052at2"/>
<dbReference type="RefSeq" id="WP_103874337.1">
    <property type="nucleotide sequence ID" value="NZ_FNUY01000009.1"/>
</dbReference>
<gene>
    <name evidence="2" type="ORF">SAMN04488115_10979</name>
</gene>